<keyword evidence="3" id="KW-0221">Differentiation</keyword>
<dbReference type="Gene3D" id="1.10.10.60">
    <property type="entry name" value="Homeodomain-like"/>
    <property type="match status" value="1"/>
</dbReference>
<evidence type="ECO:0000259" key="10">
    <source>
        <dbReference type="PROSITE" id="PS50023"/>
    </source>
</evidence>
<dbReference type="GO" id="GO:0000981">
    <property type="term" value="F:DNA-binding transcription factor activity, RNA polymerase II-specific"/>
    <property type="evidence" value="ECO:0007669"/>
    <property type="project" value="InterPro"/>
</dbReference>
<keyword evidence="5" id="KW-0805">Transcription regulation</keyword>
<dbReference type="OrthoDB" id="125004at2759"/>
<dbReference type="GO" id="GO:0000987">
    <property type="term" value="F:cis-regulatory region sequence-specific DNA binding"/>
    <property type="evidence" value="ECO:0007669"/>
    <property type="project" value="TreeGrafter"/>
</dbReference>
<dbReference type="PANTHER" id="PTHR24204:SF4">
    <property type="entry name" value="INSULIN GENE ENHANCER PROTEIN ISL-1"/>
    <property type="match status" value="1"/>
</dbReference>
<comment type="caution">
    <text evidence="11">The sequence shown here is derived from an EMBL/GenBank/DDBJ whole genome shotgun (WGS) entry which is preliminary data.</text>
</comment>
<comment type="subcellular location">
    <subcellularLocation>
        <location evidence="1">Nucleus</location>
    </subcellularLocation>
</comment>
<dbReference type="SUPFAM" id="SSF57716">
    <property type="entry name" value="Glucocorticoid receptor-like (DNA-binding domain)"/>
    <property type="match status" value="2"/>
</dbReference>
<dbReference type="Gene3D" id="2.10.110.10">
    <property type="entry name" value="Cysteine Rich Protein"/>
    <property type="match status" value="2"/>
</dbReference>
<evidence type="ECO:0000256" key="1">
    <source>
        <dbReference type="ARBA" id="ARBA00004123"/>
    </source>
</evidence>
<gene>
    <name evidence="11" type="ORF">DNTS_015436</name>
</gene>
<dbReference type="GO" id="GO:0045944">
    <property type="term" value="P:positive regulation of transcription by RNA polymerase II"/>
    <property type="evidence" value="ECO:0007669"/>
    <property type="project" value="InterPro"/>
</dbReference>
<keyword evidence="12" id="KW-1185">Reference proteome</keyword>
<evidence type="ECO:0000256" key="3">
    <source>
        <dbReference type="ARBA" id="ARBA00022782"/>
    </source>
</evidence>
<feature type="domain" description="LIM zinc-binding" evidence="10">
    <location>
        <begin position="75"/>
        <end position="136"/>
    </location>
</feature>
<keyword evidence="4 9" id="KW-0862">Zinc</keyword>
<protein>
    <recommendedName>
        <fullName evidence="10">LIM zinc-binding domain-containing protein</fullName>
    </recommendedName>
</protein>
<dbReference type="SMART" id="SM00132">
    <property type="entry name" value="LIM"/>
    <property type="match status" value="2"/>
</dbReference>
<evidence type="ECO:0000256" key="5">
    <source>
        <dbReference type="ARBA" id="ARBA00023015"/>
    </source>
</evidence>
<accession>A0A553NIN6</accession>
<dbReference type="InterPro" id="IPR009057">
    <property type="entry name" value="Homeodomain-like_sf"/>
</dbReference>
<dbReference type="InterPro" id="IPR047169">
    <property type="entry name" value="ISL1/2-like"/>
</dbReference>
<feature type="domain" description="LIM zinc-binding" evidence="10">
    <location>
        <begin position="12"/>
        <end position="74"/>
    </location>
</feature>
<dbReference type="AlphaFoldDB" id="A0A553NIN6"/>
<evidence type="ECO:0000256" key="8">
    <source>
        <dbReference type="ARBA" id="ARBA00023163"/>
    </source>
</evidence>
<dbReference type="GO" id="GO:0046872">
    <property type="term" value="F:metal ion binding"/>
    <property type="evidence" value="ECO:0007669"/>
    <property type="project" value="UniProtKB-KW"/>
</dbReference>
<dbReference type="GO" id="GO:0048665">
    <property type="term" value="P:neuron fate specification"/>
    <property type="evidence" value="ECO:0007669"/>
    <property type="project" value="InterPro"/>
</dbReference>
<dbReference type="EMBL" id="SRMA01026936">
    <property type="protein sequence ID" value="TRY65270.1"/>
    <property type="molecule type" value="Genomic_DNA"/>
</dbReference>
<keyword evidence="6 9" id="KW-0440">LIM domain</keyword>
<dbReference type="STRING" id="623744.A0A553NIN6"/>
<evidence type="ECO:0000256" key="9">
    <source>
        <dbReference type="PROSITE-ProRule" id="PRU00125"/>
    </source>
</evidence>
<evidence type="ECO:0000256" key="4">
    <source>
        <dbReference type="ARBA" id="ARBA00022833"/>
    </source>
</evidence>
<dbReference type="PROSITE" id="PS50023">
    <property type="entry name" value="LIM_DOMAIN_2"/>
    <property type="match status" value="2"/>
</dbReference>
<reference evidence="11 12" key="1">
    <citation type="journal article" date="2019" name="Sci. Data">
        <title>Hybrid genome assembly and annotation of Danionella translucida.</title>
        <authorList>
            <person name="Kadobianskyi M."/>
            <person name="Schulze L."/>
            <person name="Schuelke M."/>
            <person name="Judkewitz B."/>
        </authorList>
    </citation>
    <scope>NUCLEOTIDE SEQUENCE [LARGE SCALE GENOMIC DNA]</scope>
    <source>
        <strain evidence="11 12">Bolton</strain>
    </source>
</reference>
<keyword evidence="2 9" id="KW-0479">Metal-binding</keyword>
<proteinExistence type="predicted"/>
<dbReference type="GO" id="GO:0007409">
    <property type="term" value="P:axonogenesis"/>
    <property type="evidence" value="ECO:0007669"/>
    <property type="project" value="TreeGrafter"/>
</dbReference>
<dbReference type="PROSITE" id="PS00478">
    <property type="entry name" value="LIM_DOMAIN_1"/>
    <property type="match status" value="2"/>
</dbReference>
<evidence type="ECO:0000313" key="12">
    <source>
        <dbReference type="Proteomes" id="UP000316079"/>
    </source>
</evidence>
<keyword evidence="7" id="KW-0010">Activator</keyword>
<organism evidence="11 12">
    <name type="scientific">Danionella cerebrum</name>
    <dbReference type="NCBI Taxonomy" id="2873325"/>
    <lineage>
        <taxon>Eukaryota</taxon>
        <taxon>Metazoa</taxon>
        <taxon>Chordata</taxon>
        <taxon>Craniata</taxon>
        <taxon>Vertebrata</taxon>
        <taxon>Euteleostomi</taxon>
        <taxon>Actinopterygii</taxon>
        <taxon>Neopterygii</taxon>
        <taxon>Teleostei</taxon>
        <taxon>Ostariophysi</taxon>
        <taxon>Cypriniformes</taxon>
        <taxon>Danionidae</taxon>
        <taxon>Danioninae</taxon>
        <taxon>Danionella</taxon>
    </lineage>
</organism>
<name>A0A553NIN6_9TELE</name>
<sequence length="223" mass="25716">MGDSYSRTKRMSWCIGCGQEILERFFLRVFPDLVWHVRCLKCAECHQFLHESRSCFLRDGRTFCREHGTRTCFKTCAKCLQVISSKEYVNRAGANVYHIQCFQCEFCKRALLPGDNCLLLNGHLLCTDHQEIDGTSETIKSTPHWPSKQSTTRIRTVLSEAQLCMLQTCYRANTKPDALTREQLVEMTGLRITRDMSSGKLRESGKLLNDCFRQNEGELRSLV</sequence>
<evidence type="ECO:0000256" key="7">
    <source>
        <dbReference type="ARBA" id="ARBA00023159"/>
    </source>
</evidence>
<evidence type="ECO:0000256" key="6">
    <source>
        <dbReference type="ARBA" id="ARBA00023038"/>
    </source>
</evidence>
<evidence type="ECO:0000256" key="2">
    <source>
        <dbReference type="ARBA" id="ARBA00022723"/>
    </source>
</evidence>
<dbReference type="Proteomes" id="UP000316079">
    <property type="component" value="Unassembled WGS sequence"/>
</dbReference>
<keyword evidence="8" id="KW-0804">Transcription</keyword>
<dbReference type="GO" id="GO:0005634">
    <property type="term" value="C:nucleus"/>
    <property type="evidence" value="ECO:0007669"/>
    <property type="project" value="UniProtKB-SubCell"/>
</dbReference>
<dbReference type="InterPro" id="IPR001781">
    <property type="entry name" value="Znf_LIM"/>
</dbReference>
<dbReference type="SUPFAM" id="SSF46689">
    <property type="entry name" value="Homeodomain-like"/>
    <property type="match status" value="1"/>
</dbReference>
<evidence type="ECO:0000313" key="11">
    <source>
        <dbReference type="EMBL" id="TRY65270.1"/>
    </source>
</evidence>
<dbReference type="PANTHER" id="PTHR24204">
    <property type="entry name" value="INSULIN GENE ENHANCER PROTEIN"/>
    <property type="match status" value="1"/>
</dbReference>
<dbReference type="Pfam" id="PF00412">
    <property type="entry name" value="LIM"/>
    <property type="match status" value="2"/>
</dbReference>